<protein>
    <submittedName>
        <fullName evidence="2">Uncharacterized protein</fullName>
    </submittedName>
</protein>
<accession>A0A6A6PGT0</accession>
<dbReference type="Proteomes" id="UP000799767">
    <property type="component" value="Unassembled WGS sequence"/>
</dbReference>
<reference evidence="2" key="1">
    <citation type="journal article" date="2020" name="Stud. Mycol.">
        <title>101 Dothideomycetes genomes: a test case for predicting lifestyles and emergence of pathogens.</title>
        <authorList>
            <person name="Haridas S."/>
            <person name="Albert R."/>
            <person name="Binder M."/>
            <person name="Bloem J."/>
            <person name="Labutti K."/>
            <person name="Salamov A."/>
            <person name="Andreopoulos B."/>
            <person name="Baker S."/>
            <person name="Barry K."/>
            <person name="Bills G."/>
            <person name="Bluhm B."/>
            <person name="Cannon C."/>
            <person name="Castanera R."/>
            <person name="Culley D."/>
            <person name="Daum C."/>
            <person name="Ezra D."/>
            <person name="Gonzalez J."/>
            <person name="Henrissat B."/>
            <person name="Kuo A."/>
            <person name="Liang C."/>
            <person name="Lipzen A."/>
            <person name="Lutzoni F."/>
            <person name="Magnuson J."/>
            <person name="Mondo S."/>
            <person name="Nolan M."/>
            <person name="Ohm R."/>
            <person name="Pangilinan J."/>
            <person name="Park H.-J."/>
            <person name="Ramirez L."/>
            <person name="Alfaro M."/>
            <person name="Sun H."/>
            <person name="Tritt A."/>
            <person name="Yoshinaga Y."/>
            <person name="Zwiers L.-H."/>
            <person name="Turgeon B."/>
            <person name="Goodwin S."/>
            <person name="Spatafora J."/>
            <person name="Crous P."/>
            <person name="Grigoriev I."/>
        </authorList>
    </citation>
    <scope>NUCLEOTIDE SEQUENCE</scope>
    <source>
        <strain evidence="2">CBS 113389</strain>
    </source>
</reference>
<dbReference type="OrthoDB" id="3900982at2759"/>
<gene>
    <name evidence="2" type="ORF">BDY17DRAFT_313593</name>
</gene>
<feature type="compositionally biased region" description="Low complexity" evidence="1">
    <location>
        <begin position="929"/>
        <end position="940"/>
    </location>
</feature>
<feature type="compositionally biased region" description="Basic and acidic residues" evidence="1">
    <location>
        <begin position="18"/>
        <end position="31"/>
    </location>
</feature>
<feature type="region of interest" description="Disordered" evidence="1">
    <location>
        <begin position="1"/>
        <end position="329"/>
    </location>
</feature>
<dbReference type="EMBL" id="MU001642">
    <property type="protein sequence ID" value="KAF2478986.1"/>
    <property type="molecule type" value="Genomic_DNA"/>
</dbReference>
<feature type="compositionally biased region" description="Acidic residues" evidence="1">
    <location>
        <begin position="106"/>
        <end position="117"/>
    </location>
</feature>
<feature type="compositionally biased region" description="Basic and acidic residues" evidence="1">
    <location>
        <begin position="563"/>
        <end position="574"/>
    </location>
</feature>
<evidence type="ECO:0000313" key="2">
    <source>
        <dbReference type="EMBL" id="KAF2478986.1"/>
    </source>
</evidence>
<dbReference type="AlphaFoldDB" id="A0A6A6PGT0"/>
<sequence>MDNTNSKEACSDEANLITERRSRSPEVRQLHDMLGIPLQRLATSGPIPSPPSSDDEDMDEAIGFVVSETPPTPRPNPRRPYLQFDEGEAVLPDSFEAPPSPTIEQSSEDGDNEDLDEAISFGALVPPPPPRLEPRQPFDDDDDEDEAISFAAPVPPPSPRPEPEQSFNNDPEGLDAAVQFVLPVLPGPPRPEPQQSSSDDGEDDIDEAVSFAAPVPPPLPRTELQQSVGDEDDTDEAISFAAPVPPPAPRPKRAQLHVDSDEDETATPDASGVPSSPKSRKLDDGVFKRPTWEKKEKQQQQQQAQKGKAERHGGGIQSSVQSAREAEQAVEIPEPAFALSTPAASLSTPSTTPNTTVCRKANPLLQPLAGHGITTYGPPPADNTIYLENKSSIRLRGDPNVVRGSKNGNYLRERTALVLHAKAVITQDYMCEENEVYREVVNEMQDIHASRTSWEETRTNYAILFNRPRPASVKDKKWRPPKQPAAKKLLSKSGEADLAAMWKECAEKLKRKRSESPSPGRVKKPKIKLQKRHLRYTAPASPDINCVRPDEPNNIRNNLTYRPKKEGKGDSSREEEGAARQYCARCGRLPRAPDFTALITCFVCGQRAYCSFVCQEVWKTMPCGRGCRPEKKTKVREMLPNRQRGESLGRFRDSAGLPPRERNDPQDDAVELDADEDTDMLDFSPAEIAEQRKALAMFEARKKKPVLTSDPGDRKICGHRIMEDLRTLQYMVKGSGGDATGEWVRAVDLHGPDWTKKMEEYWEGTAEAFEAREFLENPNPDHDVEPGPFGRFILKAEMEMERAFSFEIRDFERPSEKDIEDGNYWWAADDLSPKWDDALRTYWRRCAVAEKWNAAKLWVEEKGFVRRETDSWRIRLLRMCISQPERASNVAACYNDEHRKAARALLTKPASARLGPDTPSSQPRRRPHSISSSPSIASESTEMDGTSGLAMPTWLQDRGPAPRTRTARSA</sequence>
<feature type="compositionally biased region" description="Basic and acidic residues" evidence="1">
    <location>
        <begin position="280"/>
        <end position="298"/>
    </location>
</feature>
<feature type="compositionally biased region" description="Basic and acidic residues" evidence="1">
    <location>
        <begin position="635"/>
        <end position="665"/>
    </location>
</feature>
<feature type="region of interest" description="Disordered" evidence="1">
    <location>
        <begin position="472"/>
        <end position="492"/>
    </location>
</feature>
<feature type="region of interest" description="Disordered" evidence="1">
    <location>
        <begin position="509"/>
        <end position="574"/>
    </location>
</feature>
<organism evidence="2 3">
    <name type="scientific">Neohortaea acidophila</name>
    <dbReference type="NCBI Taxonomy" id="245834"/>
    <lineage>
        <taxon>Eukaryota</taxon>
        <taxon>Fungi</taxon>
        <taxon>Dikarya</taxon>
        <taxon>Ascomycota</taxon>
        <taxon>Pezizomycotina</taxon>
        <taxon>Dothideomycetes</taxon>
        <taxon>Dothideomycetidae</taxon>
        <taxon>Mycosphaerellales</taxon>
        <taxon>Teratosphaeriaceae</taxon>
        <taxon>Neohortaea</taxon>
    </lineage>
</organism>
<proteinExistence type="predicted"/>
<name>A0A6A6PGT0_9PEZI</name>
<feature type="region of interest" description="Disordered" evidence="1">
    <location>
        <begin position="905"/>
        <end position="970"/>
    </location>
</feature>
<feature type="compositionally biased region" description="Basic residues" evidence="1">
    <location>
        <begin position="521"/>
        <end position="535"/>
    </location>
</feature>
<dbReference type="RefSeq" id="XP_033585556.1">
    <property type="nucleotide sequence ID" value="XM_033735730.1"/>
</dbReference>
<evidence type="ECO:0000256" key="1">
    <source>
        <dbReference type="SAM" id="MobiDB-lite"/>
    </source>
</evidence>
<keyword evidence="3" id="KW-1185">Reference proteome</keyword>
<feature type="region of interest" description="Disordered" evidence="1">
    <location>
        <begin position="635"/>
        <end position="668"/>
    </location>
</feature>
<evidence type="ECO:0000313" key="3">
    <source>
        <dbReference type="Proteomes" id="UP000799767"/>
    </source>
</evidence>
<dbReference type="GeneID" id="54476732"/>